<gene>
    <name evidence="1" type="ORF">K340107D12_32710</name>
</gene>
<accession>A0ABQ0BVB3</accession>
<keyword evidence="2" id="KW-1185">Reference proteome</keyword>
<evidence type="ECO:0000313" key="2">
    <source>
        <dbReference type="Proteomes" id="UP001600941"/>
    </source>
</evidence>
<dbReference type="RefSeq" id="WP_390424354.1">
    <property type="nucleotide sequence ID" value="NZ_BAABZQ010000001.1"/>
</dbReference>
<sequence length="73" mass="8703">MEKMNLPLSKFLTLVGPAQIIEVVEEDETEPVFRDKAAKIRDYEDLLPREVKHIEPEENKENTMKLIFKIWIY</sequence>
<protein>
    <submittedName>
        <fullName evidence="1">Uncharacterized protein</fullName>
    </submittedName>
</protein>
<evidence type="ECO:0000313" key="1">
    <source>
        <dbReference type="EMBL" id="GAA6500455.1"/>
    </source>
</evidence>
<proteinExistence type="predicted"/>
<dbReference type="EMBL" id="BAABZQ010000001">
    <property type="protein sequence ID" value="GAA6500455.1"/>
    <property type="molecule type" value="Genomic_DNA"/>
</dbReference>
<dbReference type="Proteomes" id="UP001600941">
    <property type="component" value="Unassembled WGS sequence"/>
</dbReference>
<reference evidence="1 2" key="1">
    <citation type="submission" date="2024-04" db="EMBL/GenBank/DDBJ databases">
        <title>Defined microbial consortia suppress multidrug-resistant proinflammatory Enterobacteriaceae via ecological control.</title>
        <authorList>
            <person name="Furuichi M."/>
            <person name="Kawaguchi T."/>
            <person name="Pust M."/>
            <person name="Yasuma K."/>
            <person name="Plichta D."/>
            <person name="Hasegawa N."/>
            <person name="Ohya T."/>
            <person name="Bhattarai S."/>
            <person name="Sasajima S."/>
            <person name="Aoto Y."/>
            <person name="Tuganbaev T."/>
            <person name="Yaginuma M."/>
            <person name="Ueda M."/>
            <person name="Okahashi N."/>
            <person name="Amafuji K."/>
            <person name="Kiridooshi Y."/>
            <person name="Sugita K."/>
            <person name="Strazar M."/>
            <person name="Skelly A."/>
            <person name="Suda W."/>
            <person name="Hattori M."/>
            <person name="Nakamoto N."/>
            <person name="Caballero S."/>
            <person name="Norman J."/>
            <person name="Olle B."/>
            <person name="Tanoue T."/>
            <person name="Arita M."/>
            <person name="Bucci V."/>
            <person name="Atarashi K."/>
            <person name="Xavier R."/>
            <person name="Honda K."/>
        </authorList>
    </citation>
    <scope>NUCLEOTIDE SEQUENCE [LARGE SCALE GENOMIC DNA]</scope>
    <source>
        <strain evidence="2">k34-0107-D12</strain>
    </source>
</reference>
<comment type="caution">
    <text evidence="1">The sequence shown here is derived from an EMBL/GenBank/DDBJ whole genome shotgun (WGS) entry which is preliminary data.</text>
</comment>
<organism evidence="1 2">
    <name type="scientific">Blautia parvula</name>
    <dbReference type="NCBI Taxonomy" id="2877527"/>
    <lineage>
        <taxon>Bacteria</taxon>
        <taxon>Bacillati</taxon>
        <taxon>Bacillota</taxon>
        <taxon>Clostridia</taxon>
        <taxon>Lachnospirales</taxon>
        <taxon>Lachnospiraceae</taxon>
        <taxon>Blautia</taxon>
    </lineage>
</organism>
<name>A0ABQ0BVB3_9FIRM</name>